<comment type="caution">
    <text evidence="8">The sequence shown here is derived from an EMBL/GenBank/DDBJ whole genome shotgun (WGS) entry which is preliminary data.</text>
</comment>
<evidence type="ECO:0000313" key="9">
    <source>
        <dbReference type="Proteomes" id="UP000002258"/>
    </source>
</evidence>
<comment type="subcellular location">
    <subcellularLocation>
        <location evidence="1">Membrane</location>
        <topology evidence="1">Multi-pass membrane protein</topology>
    </subcellularLocation>
</comment>
<evidence type="ECO:0000256" key="1">
    <source>
        <dbReference type="ARBA" id="ARBA00004141"/>
    </source>
</evidence>
<dbReference type="InterPro" id="IPR001902">
    <property type="entry name" value="SLC26A/SulP_fam"/>
</dbReference>
<evidence type="ECO:0000259" key="7">
    <source>
        <dbReference type="PROSITE" id="PS50801"/>
    </source>
</evidence>
<evidence type="ECO:0000256" key="5">
    <source>
        <dbReference type="SAM" id="MobiDB-lite"/>
    </source>
</evidence>
<keyword evidence="2 6" id="KW-0812">Transmembrane</keyword>
<organism evidence="8 9">
    <name type="scientific">Scheffersomyces stipitis (strain ATCC 58785 / CBS 6054 / NBRC 10063 / NRRL Y-11545)</name>
    <name type="common">Yeast</name>
    <name type="synonym">Pichia stipitis</name>
    <dbReference type="NCBI Taxonomy" id="322104"/>
    <lineage>
        <taxon>Eukaryota</taxon>
        <taxon>Fungi</taxon>
        <taxon>Dikarya</taxon>
        <taxon>Ascomycota</taxon>
        <taxon>Saccharomycotina</taxon>
        <taxon>Pichiomycetes</taxon>
        <taxon>Debaryomycetaceae</taxon>
        <taxon>Scheffersomyces</taxon>
    </lineage>
</organism>
<dbReference type="PANTHER" id="PTHR11814">
    <property type="entry name" value="SULFATE TRANSPORTER"/>
    <property type="match status" value="1"/>
</dbReference>
<feature type="transmembrane region" description="Helical" evidence="6">
    <location>
        <begin position="482"/>
        <end position="501"/>
    </location>
</feature>
<dbReference type="InterPro" id="IPR011547">
    <property type="entry name" value="SLC26A/SulP_dom"/>
</dbReference>
<evidence type="ECO:0000313" key="8">
    <source>
        <dbReference type="EMBL" id="EAZ63918.2"/>
    </source>
</evidence>
<sequence>MNPDETTRLLRNANSSPVPAIRLESGPTASRLPSRPPLFSIPSSQSVRSYKSLNTVNDPIVDSYLNANSNSNSNINNAGYGANNSDDSSSIARFNVFKNASSDFDFKAYVAYYLPILNWLPNYDAKNSLLGDTLAGLSLASFQMPLVMSIATSLAHLPPVTGLYSIIAGATVYAIFGCVPVLVVGPSPSSAIIYGQVIEQIRHAGLFESFTQLELSSAMSFSLSAVLLGAGFLRFGYLDNVLSRALLKGFIAAMGFIMIINEFSSELGMLELSKTQPHLTNVDKVMFVVRNWRKTHVLSACISGITLAIVLAVRYVKGILVSKHNFKSAVYFPELMLMVVITTILCRYYRWDLQGVDIVGDIASGSSASLHIINPIDVSKLALYKHTFHAAFLCTILGYFDSTTATKALGAKYNYNVSSNRELIALGSTNLVVSLVSGMPSFGAFGRSKINLLAGATTPMAGLIMAAVTLLTISYLLPLIRFLPECVLALTTTIIGITVLQEVPHDLQFFWNIRGYDELTVFFLVMLTTVFWSAQAGLTLGVLVAIARVIKHSSRSRIQIMGRVPNTNVFRNADTLIEESFAAFDESVGSTVNSPNIPDFHTSSTDKYSALVDEIEQIEGVLLIKIPEPLNFANVSNLKSKLSRIEKYGTLLVHPSQPTRRDFNNNTIKFIIFDCKGMNSIDSSATQVLYEVVRKYTQEDKINVCFSRVPADAVVRDKFRMSGITEMINGSYHSYSVTRSNNSLTNMSSLEFSYPVSLSGMGDGFFLSIDQALKSIDLQNV</sequence>
<evidence type="ECO:0000256" key="3">
    <source>
        <dbReference type="ARBA" id="ARBA00022989"/>
    </source>
</evidence>
<accession>A3GGE3</accession>
<keyword evidence="4 6" id="KW-0472">Membrane</keyword>
<evidence type="ECO:0000256" key="6">
    <source>
        <dbReference type="SAM" id="Phobius"/>
    </source>
</evidence>
<dbReference type="OrthoDB" id="427213at2759"/>
<dbReference type="GO" id="GO:0055085">
    <property type="term" value="P:transmembrane transport"/>
    <property type="evidence" value="ECO:0007669"/>
    <property type="project" value="InterPro"/>
</dbReference>
<protein>
    <submittedName>
        <fullName evidence="8">Putative sulfate transporter</fullName>
    </submittedName>
</protein>
<keyword evidence="9" id="KW-1185">Reference proteome</keyword>
<dbReference type="Pfam" id="PF00916">
    <property type="entry name" value="Sulfate_transp"/>
    <property type="match status" value="1"/>
</dbReference>
<dbReference type="KEGG" id="pic:PICST_51416"/>
<dbReference type="PROSITE" id="PS50801">
    <property type="entry name" value="STAS"/>
    <property type="match status" value="1"/>
</dbReference>
<dbReference type="Gene3D" id="3.30.750.24">
    <property type="entry name" value="STAS domain"/>
    <property type="match status" value="1"/>
</dbReference>
<feature type="domain" description="STAS" evidence="7">
    <location>
        <begin position="611"/>
        <end position="776"/>
    </location>
</feature>
<dbReference type="EMBL" id="AAVQ01000001">
    <property type="protein sequence ID" value="EAZ63918.2"/>
    <property type="molecule type" value="Genomic_DNA"/>
</dbReference>
<feature type="transmembrane region" description="Helical" evidence="6">
    <location>
        <begin position="521"/>
        <end position="547"/>
    </location>
</feature>
<feature type="transmembrane region" description="Helical" evidence="6">
    <location>
        <begin position="162"/>
        <end position="183"/>
    </location>
</feature>
<keyword evidence="3 6" id="KW-1133">Transmembrane helix</keyword>
<dbReference type="InParanoid" id="A3GGE3"/>
<proteinExistence type="predicted"/>
<feature type="transmembrane region" description="Helical" evidence="6">
    <location>
        <begin position="245"/>
        <end position="264"/>
    </location>
</feature>
<feature type="transmembrane region" description="Helical" evidence="6">
    <location>
        <begin position="215"/>
        <end position="233"/>
    </location>
</feature>
<dbReference type="CDD" id="cd07042">
    <property type="entry name" value="STAS_SulP_like_sulfate_transporter"/>
    <property type="match status" value="1"/>
</dbReference>
<dbReference type="GO" id="GO:0016020">
    <property type="term" value="C:membrane"/>
    <property type="evidence" value="ECO:0007669"/>
    <property type="project" value="UniProtKB-SubCell"/>
</dbReference>
<dbReference type="SUPFAM" id="SSF52091">
    <property type="entry name" value="SpoIIaa-like"/>
    <property type="match status" value="1"/>
</dbReference>
<feature type="transmembrane region" description="Helical" evidence="6">
    <location>
        <begin position="383"/>
        <end position="402"/>
    </location>
</feature>
<dbReference type="OMA" id="YKDAQRV"/>
<dbReference type="InterPro" id="IPR002645">
    <property type="entry name" value="STAS_dom"/>
</dbReference>
<dbReference type="Proteomes" id="UP000002258">
    <property type="component" value="Chromosome 1"/>
</dbReference>
<dbReference type="RefSeq" id="XP_001387941.2">
    <property type="nucleotide sequence ID" value="XM_001387904.1"/>
</dbReference>
<feature type="transmembrane region" description="Helical" evidence="6">
    <location>
        <begin position="423"/>
        <end position="446"/>
    </location>
</feature>
<feature type="region of interest" description="Disordered" evidence="5">
    <location>
        <begin position="1"/>
        <end position="36"/>
    </location>
</feature>
<dbReference type="GeneID" id="4851342"/>
<dbReference type="Pfam" id="PF01740">
    <property type="entry name" value="STAS"/>
    <property type="match status" value="1"/>
</dbReference>
<dbReference type="eggNOG" id="KOG0236">
    <property type="taxonomic scope" value="Eukaryota"/>
</dbReference>
<dbReference type="AlphaFoldDB" id="A3GGE3"/>
<name>A3GGE3_PICST</name>
<evidence type="ECO:0000256" key="2">
    <source>
        <dbReference type="ARBA" id="ARBA00022692"/>
    </source>
</evidence>
<gene>
    <name evidence="8" type="primary">SUL3</name>
    <name evidence="8" type="ORF">PICST_51416</name>
</gene>
<feature type="transmembrane region" description="Helical" evidence="6">
    <location>
        <begin position="452"/>
        <end position="477"/>
    </location>
</feature>
<dbReference type="HOGENOM" id="CLU_003182_10_1_1"/>
<reference evidence="8 9" key="1">
    <citation type="journal article" date="2007" name="Nat. Biotechnol.">
        <title>Genome sequence of the lignocellulose-bioconverting and xylose-fermenting yeast Pichia stipitis.</title>
        <authorList>
            <person name="Jeffries T.W."/>
            <person name="Grigoriev I.V."/>
            <person name="Grimwood J."/>
            <person name="Laplaza J.M."/>
            <person name="Aerts A."/>
            <person name="Salamov A."/>
            <person name="Schmutz J."/>
            <person name="Lindquist E."/>
            <person name="Dehal P."/>
            <person name="Shapiro H."/>
            <person name="Jin Y.S."/>
            <person name="Passoth V."/>
            <person name="Richardson P.M."/>
        </authorList>
    </citation>
    <scope>NUCLEOTIDE SEQUENCE [LARGE SCALE GENOMIC DNA]</scope>
    <source>
        <strain evidence="9">ATCC 58785 / CBS 6054 / NBRC 10063 / NRRL Y-11545</strain>
    </source>
</reference>
<dbReference type="STRING" id="322104.A3GGE3"/>
<evidence type="ECO:0000256" key="4">
    <source>
        <dbReference type="ARBA" id="ARBA00023136"/>
    </source>
</evidence>
<feature type="transmembrane region" description="Helical" evidence="6">
    <location>
        <begin position="328"/>
        <end position="350"/>
    </location>
</feature>
<feature type="transmembrane region" description="Helical" evidence="6">
    <location>
        <begin position="296"/>
        <end position="316"/>
    </location>
</feature>
<dbReference type="InterPro" id="IPR036513">
    <property type="entry name" value="STAS_dom_sf"/>
</dbReference>